<dbReference type="InterPro" id="IPR036163">
    <property type="entry name" value="HMA_dom_sf"/>
</dbReference>
<evidence type="ECO:0000313" key="1">
    <source>
        <dbReference type="EMBL" id="KAF4402624.1"/>
    </source>
</evidence>
<dbReference type="AlphaFoldDB" id="A0A7J6I4U5"/>
<keyword evidence="2" id="KW-1185">Reference proteome</keyword>
<dbReference type="PANTHER" id="PTHR47294:SF4">
    <property type="entry name" value="HEAVY METAL-ASSOCIATED ISOPRENYLATED PLANT PROTEIN 26-LIKE ISOFORM X1"/>
    <property type="match status" value="1"/>
</dbReference>
<gene>
    <name evidence="1" type="ORF">G4B88_012409</name>
</gene>
<dbReference type="SUPFAM" id="SSF55008">
    <property type="entry name" value="HMA, heavy metal-associated domain"/>
    <property type="match status" value="1"/>
</dbReference>
<proteinExistence type="predicted"/>
<sequence length="188" mass="21409">MAFFDDRPKKKKQLPPVIGITKKSSERLLVHGTSSLASIESLSLPLVQEIVLNADIGCSECQKRIAEIMSRMSETESVVVNVLDKKVTLTCRYPMNVSKVPGRQVPALHRNSLNKMALLRRIFKSSTGEVESHLIEKEHYRIIVCGRFRPADVAIKLRKKMNRRVEILEIQELEQSNEEMDQRPMIAA</sequence>
<dbReference type="PANTHER" id="PTHR47294">
    <property type="entry name" value="OS08G0431150 PROTEIN"/>
    <property type="match status" value="1"/>
</dbReference>
<organism evidence="1 2">
    <name type="scientific">Cannabis sativa</name>
    <name type="common">Hemp</name>
    <name type="synonym">Marijuana</name>
    <dbReference type="NCBI Taxonomy" id="3483"/>
    <lineage>
        <taxon>Eukaryota</taxon>
        <taxon>Viridiplantae</taxon>
        <taxon>Streptophyta</taxon>
        <taxon>Embryophyta</taxon>
        <taxon>Tracheophyta</taxon>
        <taxon>Spermatophyta</taxon>
        <taxon>Magnoliopsida</taxon>
        <taxon>eudicotyledons</taxon>
        <taxon>Gunneridae</taxon>
        <taxon>Pentapetalae</taxon>
        <taxon>rosids</taxon>
        <taxon>fabids</taxon>
        <taxon>Rosales</taxon>
        <taxon>Cannabaceae</taxon>
        <taxon>Cannabis</taxon>
    </lineage>
</organism>
<dbReference type="Proteomes" id="UP000583929">
    <property type="component" value="Unassembled WGS sequence"/>
</dbReference>
<protein>
    <recommendedName>
        <fullName evidence="3">HMA domain-containing protein</fullName>
    </recommendedName>
</protein>
<dbReference type="Gene3D" id="3.30.70.100">
    <property type="match status" value="1"/>
</dbReference>
<name>A0A7J6I4U5_CANSA</name>
<evidence type="ECO:0008006" key="3">
    <source>
        <dbReference type="Google" id="ProtNLM"/>
    </source>
</evidence>
<evidence type="ECO:0000313" key="2">
    <source>
        <dbReference type="Proteomes" id="UP000583929"/>
    </source>
</evidence>
<dbReference type="EMBL" id="JAATIQ010000007">
    <property type="protein sequence ID" value="KAF4402624.1"/>
    <property type="molecule type" value="Genomic_DNA"/>
</dbReference>
<dbReference type="GO" id="GO:0046872">
    <property type="term" value="F:metal ion binding"/>
    <property type="evidence" value="ECO:0007669"/>
    <property type="project" value="InterPro"/>
</dbReference>
<reference evidence="1 2" key="1">
    <citation type="journal article" date="2020" name="bioRxiv">
        <title>Sequence and annotation of 42 cannabis genomes reveals extensive copy number variation in cannabinoid synthesis and pathogen resistance genes.</title>
        <authorList>
            <person name="Mckernan K.J."/>
            <person name="Helbert Y."/>
            <person name="Kane L.T."/>
            <person name="Ebling H."/>
            <person name="Zhang L."/>
            <person name="Liu B."/>
            <person name="Eaton Z."/>
            <person name="Mclaughlin S."/>
            <person name="Kingan S."/>
            <person name="Baybayan P."/>
            <person name="Concepcion G."/>
            <person name="Jordan M."/>
            <person name="Riva A."/>
            <person name="Barbazuk W."/>
            <person name="Harkins T."/>
        </authorList>
    </citation>
    <scope>NUCLEOTIDE SEQUENCE [LARGE SCALE GENOMIC DNA]</scope>
    <source>
        <strain evidence="2">cv. Jamaican Lion 4</strain>
        <tissue evidence="1">Leaf</tissue>
    </source>
</reference>
<accession>A0A7J6I4U5</accession>
<comment type="caution">
    <text evidence="1">The sequence shown here is derived from an EMBL/GenBank/DDBJ whole genome shotgun (WGS) entry which is preliminary data.</text>
</comment>